<dbReference type="Gene3D" id="3.40.50.1000">
    <property type="entry name" value="HAD superfamily/HAD-like"/>
    <property type="match status" value="1"/>
</dbReference>
<dbReference type="InterPro" id="IPR036409">
    <property type="entry name" value="Aldolase_II/adducin_N_sf"/>
</dbReference>
<proteinExistence type="predicted"/>
<sequence length="569" mass="67383">MYKHLIIDFDDTLYDYSHCNDVAISNIFEYITTTFKIEKCNVIKAFNIIKKKFQNNVFHQASSHNKCIQFKKLTEELEIPISESIKLYDLYIEKFNDNICLFEDVENFLIFCKEHNIFCYLLTNNICYEQLNRLKQLNIFKYFKKIYTSEEYGIEKPDIKLFYSILQDNNIHKHEVAMIGDSYKNDIESVNLIDMYAFWLNNNKLTFNNKYCEFNDFTSLLSFFNEYYKELNCFIKLSKYCGERYDLVQAGGGNISFKLKQFLFIKSSGSLLSDIEYNKNYVGLNRNHIVNNIPSINSINKKVREYESKQICDNSVIFLKAFKPSIETTMHSLTKKYTLHIHPIQFLKICGLVDCEEILKRHFENICFIDYFTPGIDVAIELNKKYKNENIVFLKNHGIVITNDDINEIYKILNDTLQKLEQIINIQFNEYKLTNYISSLMNNITSTATVSYLSHCLNGNEIYKNDIFLKPFFPDKLVYCGINILKIKNIYDEDIEEIKSYISTYNEIPKIFSYKNNIYINSISLKKCMEIEALLKCHILSYNDANDVLNTEENNYLNNWDAEKYRKKL</sequence>
<dbReference type="SFLD" id="SFLDG01129">
    <property type="entry name" value="C1.5:_HAD__Beta-PGM__Phosphata"/>
    <property type="match status" value="1"/>
</dbReference>
<dbReference type="GO" id="GO:0044281">
    <property type="term" value="P:small molecule metabolic process"/>
    <property type="evidence" value="ECO:0007669"/>
    <property type="project" value="UniProtKB-ARBA"/>
</dbReference>
<accession>A0AB39JAW9</accession>
<dbReference type="Pfam" id="PF00596">
    <property type="entry name" value="Aldolase_II"/>
    <property type="match status" value="1"/>
</dbReference>
<dbReference type="InterPro" id="IPR006439">
    <property type="entry name" value="HAD-SF_hydro_IA"/>
</dbReference>
<dbReference type="EMBL" id="PP542043">
    <property type="protein sequence ID" value="XDO02318.1"/>
    <property type="molecule type" value="Genomic_DNA"/>
</dbReference>
<evidence type="ECO:0000256" key="1">
    <source>
        <dbReference type="ARBA" id="ARBA00001946"/>
    </source>
</evidence>
<evidence type="ECO:0000259" key="4">
    <source>
        <dbReference type="Pfam" id="PF00596"/>
    </source>
</evidence>
<dbReference type="InterPro" id="IPR036412">
    <property type="entry name" value="HAD-like_sf"/>
</dbReference>
<dbReference type="InterPro" id="IPR051400">
    <property type="entry name" value="HAD-like_hydrolase"/>
</dbReference>
<keyword evidence="2" id="KW-0378">Hydrolase</keyword>
<dbReference type="InterPro" id="IPR023214">
    <property type="entry name" value="HAD_sf"/>
</dbReference>
<dbReference type="SUPFAM" id="SSF56784">
    <property type="entry name" value="HAD-like"/>
    <property type="match status" value="1"/>
</dbReference>
<name>A0AB39JAW9_9VIRU</name>
<evidence type="ECO:0000313" key="5">
    <source>
        <dbReference type="EMBL" id="XDO02318.1"/>
    </source>
</evidence>
<dbReference type="SUPFAM" id="SSF53639">
    <property type="entry name" value="AraD/HMP-PK domain-like"/>
    <property type="match status" value="1"/>
</dbReference>
<dbReference type="Gene3D" id="1.10.150.520">
    <property type="match status" value="1"/>
</dbReference>
<dbReference type="PANTHER" id="PTHR46470">
    <property type="entry name" value="N-ACYLNEURAMINATE-9-PHOSPHATASE"/>
    <property type="match status" value="1"/>
</dbReference>
<keyword evidence="3" id="KW-0460">Magnesium</keyword>
<gene>
    <name evidence="5" type="ORF">FloV-SA2_00500</name>
</gene>
<dbReference type="Gene3D" id="3.40.225.10">
    <property type="entry name" value="Class II aldolase/adducin N-terminal domain"/>
    <property type="match status" value="1"/>
</dbReference>
<dbReference type="Pfam" id="PF13419">
    <property type="entry name" value="HAD_2"/>
    <property type="match status" value="1"/>
</dbReference>
<evidence type="ECO:0000256" key="2">
    <source>
        <dbReference type="ARBA" id="ARBA00022801"/>
    </source>
</evidence>
<organism evidence="5">
    <name type="scientific">Florenciella sp. virus SA2</name>
    <dbReference type="NCBI Taxonomy" id="3240092"/>
    <lineage>
        <taxon>Viruses</taxon>
    </lineage>
</organism>
<dbReference type="GO" id="GO:0016787">
    <property type="term" value="F:hydrolase activity"/>
    <property type="evidence" value="ECO:0007669"/>
    <property type="project" value="UniProtKB-KW"/>
</dbReference>
<dbReference type="InterPro" id="IPR041492">
    <property type="entry name" value="HAD_2"/>
</dbReference>
<dbReference type="InterPro" id="IPR001303">
    <property type="entry name" value="Aldolase_II/adducin_N"/>
</dbReference>
<feature type="domain" description="Class II aldolase/adducin N-terminal" evidence="4">
    <location>
        <begin position="244"/>
        <end position="411"/>
    </location>
</feature>
<reference evidence="5" key="1">
    <citation type="submission" date="2024-03" db="EMBL/GenBank/DDBJ databases">
        <title>Eukaryotic viruses encode the ribosomal protein eL40.</title>
        <authorList>
            <person name="Thomy J."/>
            <person name="Schvarcz C.R."/>
            <person name="McBeain K.A."/>
            <person name="Edwards K.F."/>
            <person name="Steward G.F."/>
        </authorList>
    </citation>
    <scope>NUCLEOTIDE SEQUENCE</scope>
    <source>
        <strain evidence="5">FloV-SA2</strain>
    </source>
</reference>
<protein>
    <submittedName>
        <fullName evidence="5">Class II Aldolase Adducin Family Protein</fullName>
    </submittedName>
</protein>
<dbReference type="NCBIfam" id="TIGR01549">
    <property type="entry name" value="HAD-SF-IA-v1"/>
    <property type="match status" value="1"/>
</dbReference>
<comment type="cofactor">
    <cofactor evidence="1">
        <name>Mg(2+)</name>
        <dbReference type="ChEBI" id="CHEBI:18420"/>
    </cofactor>
</comment>
<evidence type="ECO:0000256" key="3">
    <source>
        <dbReference type="ARBA" id="ARBA00022842"/>
    </source>
</evidence>
<dbReference type="SFLD" id="SFLDS00003">
    <property type="entry name" value="Haloacid_Dehalogenase"/>
    <property type="match status" value="1"/>
</dbReference>